<dbReference type="Proteomes" id="UP001344888">
    <property type="component" value="Unassembled WGS sequence"/>
</dbReference>
<dbReference type="PANTHER" id="PTHR43133">
    <property type="entry name" value="RNA POLYMERASE ECF-TYPE SIGMA FACTO"/>
    <property type="match status" value="1"/>
</dbReference>
<evidence type="ECO:0000313" key="7">
    <source>
        <dbReference type="EMBL" id="MEC1180566.1"/>
    </source>
</evidence>
<evidence type="ECO:0000256" key="2">
    <source>
        <dbReference type="ARBA" id="ARBA00023082"/>
    </source>
</evidence>
<dbReference type="InterPro" id="IPR007627">
    <property type="entry name" value="RNA_pol_sigma70_r2"/>
</dbReference>
<dbReference type="Gene3D" id="1.10.1740.10">
    <property type="match status" value="1"/>
</dbReference>
<keyword evidence="8" id="KW-1185">Reference proteome</keyword>
<comment type="caution">
    <text evidence="7">The sequence shown here is derived from an EMBL/GenBank/DDBJ whole genome shotgun (WGS) entry which is preliminary data.</text>
</comment>
<evidence type="ECO:0000313" key="8">
    <source>
        <dbReference type="Proteomes" id="UP001344888"/>
    </source>
</evidence>
<dbReference type="SUPFAM" id="SSF88946">
    <property type="entry name" value="Sigma2 domain of RNA polymerase sigma factors"/>
    <property type="match status" value="1"/>
</dbReference>
<feature type="domain" description="RNA polymerase sigma-70 region 2" evidence="6">
    <location>
        <begin position="8"/>
        <end position="73"/>
    </location>
</feature>
<dbReference type="InterPro" id="IPR014284">
    <property type="entry name" value="RNA_pol_sigma-70_dom"/>
</dbReference>
<keyword evidence="3 5" id="KW-0238">DNA-binding</keyword>
<comment type="similarity">
    <text evidence="5">Belongs to the sigma-70 factor family. ECF subfamily.</text>
</comment>
<evidence type="ECO:0000256" key="5">
    <source>
        <dbReference type="RuleBase" id="RU000716"/>
    </source>
</evidence>
<dbReference type="GO" id="GO:0006352">
    <property type="term" value="P:DNA-templated transcription initiation"/>
    <property type="evidence" value="ECO:0007669"/>
    <property type="project" value="InterPro"/>
</dbReference>
<dbReference type="GO" id="GO:0003677">
    <property type="term" value="F:DNA binding"/>
    <property type="evidence" value="ECO:0007669"/>
    <property type="project" value="UniProtKB-KW"/>
</dbReference>
<dbReference type="GO" id="GO:0016987">
    <property type="term" value="F:sigma factor activity"/>
    <property type="evidence" value="ECO:0007669"/>
    <property type="project" value="UniProtKB-KW"/>
</dbReference>
<proteinExistence type="inferred from homology"/>
<evidence type="ECO:0000256" key="3">
    <source>
        <dbReference type="ARBA" id="ARBA00023125"/>
    </source>
</evidence>
<protein>
    <recommendedName>
        <fullName evidence="5">RNA polymerase sigma factor</fullName>
    </recommendedName>
</protein>
<keyword evidence="4 5" id="KW-0804">Transcription</keyword>
<dbReference type="NCBIfam" id="TIGR02937">
    <property type="entry name" value="sigma70-ECF"/>
    <property type="match status" value="1"/>
</dbReference>
<accession>A0AAW9NYH8</accession>
<keyword evidence="2 5" id="KW-0731">Sigma factor</keyword>
<organism evidence="7 8">
    <name type="scientific">Metasolibacillus meyeri</name>
    <dbReference type="NCBI Taxonomy" id="1071052"/>
    <lineage>
        <taxon>Bacteria</taxon>
        <taxon>Bacillati</taxon>
        <taxon>Bacillota</taxon>
        <taxon>Bacilli</taxon>
        <taxon>Bacillales</taxon>
        <taxon>Caryophanaceae</taxon>
        <taxon>Metasolibacillus</taxon>
    </lineage>
</organism>
<name>A0AAW9NYH8_9BACL</name>
<dbReference type="PROSITE" id="PS01063">
    <property type="entry name" value="SIGMA70_ECF"/>
    <property type="match status" value="1"/>
</dbReference>
<dbReference type="RefSeq" id="WP_326125092.1">
    <property type="nucleotide sequence ID" value="NZ_JARSFG010000035.1"/>
</dbReference>
<reference evidence="7 8" key="1">
    <citation type="submission" date="2023-03" db="EMBL/GenBank/DDBJ databases">
        <title>Bacillus Genome Sequencing.</title>
        <authorList>
            <person name="Dunlap C."/>
        </authorList>
    </citation>
    <scope>NUCLEOTIDE SEQUENCE [LARGE SCALE GENOMIC DNA]</scope>
    <source>
        <strain evidence="7 8">B-59205</strain>
    </source>
</reference>
<dbReference type="AlphaFoldDB" id="A0AAW9NYH8"/>
<sequence length="80" mass="9660">MLRFDQYYDAHSKEIFQFIYFLVGQKETAEDLTQDTFVKALKNNKAFRGDAQVKTWLVTIARNTVYDYYRRKRLTSFSRC</sequence>
<dbReference type="InterPro" id="IPR013325">
    <property type="entry name" value="RNA_pol_sigma_r2"/>
</dbReference>
<keyword evidence="1 5" id="KW-0805">Transcription regulation</keyword>
<evidence type="ECO:0000259" key="6">
    <source>
        <dbReference type="Pfam" id="PF04542"/>
    </source>
</evidence>
<dbReference type="Pfam" id="PF04542">
    <property type="entry name" value="Sigma70_r2"/>
    <property type="match status" value="1"/>
</dbReference>
<dbReference type="InterPro" id="IPR000838">
    <property type="entry name" value="RNA_pol_sigma70_ECF_CS"/>
</dbReference>
<evidence type="ECO:0000256" key="1">
    <source>
        <dbReference type="ARBA" id="ARBA00023015"/>
    </source>
</evidence>
<dbReference type="EMBL" id="JARSFG010000035">
    <property type="protein sequence ID" value="MEC1180566.1"/>
    <property type="molecule type" value="Genomic_DNA"/>
</dbReference>
<evidence type="ECO:0000256" key="4">
    <source>
        <dbReference type="ARBA" id="ARBA00023163"/>
    </source>
</evidence>
<dbReference type="InterPro" id="IPR039425">
    <property type="entry name" value="RNA_pol_sigma-70-like"/>
</dbReference>
<gene>
    <name evidence="7" type="ORF">P9B03_19065</name>
</gene>
<dbReference type="PANTHER" id="PTHR43133:SF52">
    <property type="entry name" value="ECF RNA POLYMERASE SIGMA FACTOR SIGL"/>
    <property type="match status" value="1"/>
</dbReference>